<feature type="compositionally biased region" description="Basic and acidic residues" evidence="1">
    <location>
        <begin position="1"/>
        <end position="11"/>
    </location>
</feature>
<comment type="caution">
    <text evidence="2">The sequence shown here is derived from an EMBL/GenBank/DDBJ whole genome shotgun (WGS) entry which is preliminary data.</text>
</comment>
<feature type="compositionally biased region" description="Acidic residues" evidence="1">
    <location>
        <begin position="12"/>
        <end position="31"/>
    </location>
</feature>
<dbReference type="Proteomes" id="UP000580250">
    <property type="component" value="Unassembled WGS sequence"/>
</dbReference>
<feature type="region of interest" description="Disordered" evidence="1">
    <location>
        <begin position="1"/>
        <end position="105"/>
    </location>
</feature>
<dbReference type="EMBL" id="CAJEWN010000518">
    <property type="protein sequence ID" value="CAD2184838.1"/>
    <property type="molecule type" value="Genomic_DNA"/>
</dbReference>
<evidence type="ECO:0000313" key="2">
    <source>
        <dbReference type="EMBL" id="CAD2184838.1"/>
    </source>
</evidence>
<accession>A0A6V7WCX3</accession>
<dbReference type="AlphaFoldDB" id="A0A6V7WCX3"/>
<evidence type="ECO:0000313" key="3">
    <source>
        <dbReference type="Proteomes" id="UP000580250"/>
    </source>
</evidence>
<name>A0A6V7WCX3_MELEN</name>
<reference evidence="2 3" key="1">
    <citation type="submission" date="2020-08" db="EMBL/GenBank/DDBJ databases">
        <authorList>
            <person name="Koutsovoulos G."/>
            <person name="Danchin GJ E."/>
        </authorList>
    </citation>
    <scope>NUCLEOTIDE SEQUENCE [LARGE SCALE GENOMIC DNA]</scope>
</reference>
<evidence type="ECO:0000256" key="1">
    <source>
        <dbReference type="SAM" id="MobiDB-lite"/>
    </source>
</evidence>
<sequence>MERNLPPKKEETEEEEETSDEDESEEEEESSEGGKDEAGYVAIGDIDTGSIKVDKKKNKEDLGEGKKKKLQTKGKEQPKGQTSEMSTITSNYNPDTSTVNAQSKTSIATKTDANYNSEICMTTKSIMPKEDLKKKKKK</sequence>
<organism evidence="2 3">
    <name type="scientific">Meloidogyne enterolobii</name>
    <name type="common">Root-knot nematode worm</name>
    <name type="synonym">Meloidogyne mayaguensis</name>
    <dbReference type="NCBI Taxonomy" id="390850"/>
    <lineage>
        <taxon>Eukaryota</taxon>
        <taxon>Metazoa</taxon>
        <taxon>Ecdysozoa</taxon>
        <taxon>Nematoda</taxon>
        <taxon>Chromadorea</taxon>
        <taxon>Rhabditida</taxon>
        <taxon>Tylenchina</taxon>
        <taxon>Tylenchomorpha</taxon>
        <taxon>Tylenchoidea</taxon>
        <taxon>Meloidogynidae</taxon>
        <taxon>Meloidogyninae</taxon>
        <taxon>Meloidogyne</taxon>
    </lineage>
</organism>
<gene>
    <name evidence="2" type="ORF">MENT_LOCUS37217</name>
</gene>
<proteinExistence type="predicted"/>
<feature type="compositionally biased region" description="Polar residues" evidence="1">
    <location>
        <begin position="80"/>
        <end position="105"/>
    </location>
</feature>
<protein>
    <submittedName>
        <fullName evidence="2">Uncharacterized protein</fullName>
    </submittedName>
</protein>